<keyword evidence="6" id="KW-0443">Lipid metabolism</keyword>
<dbReference type="Gene3D" id="3.40.50.620">
    <property type="entry name" value="HUPs"/>
    <property type="match status" value="1"/>
</dbReference>
<dbReference type="GO" id="GO:0004105">
    <property type="term" value="F:choline-phosphate cytidylyltransferase activity"/>
    <property type="evidence" value="ECO:0007669"/>
    <property type="project" value="UniProtKB-EC"/>
</dbReference>
<accession>A0A8S1EV29</accession>
<dbReference type="InterPro" id="IPR045049">
    <property type="entry name" value="Pcy1-like"/>
</dbReference>
<dbReference type="CDD" id="cd02174">
    <property type="entry name" value="CCT"/>
    <property type="match status" value="1"/>
</dbReference>
<dbReference type="Proteomes" id="UP000494206">
    <property type="component" value="Unassembled WGS sequence"/>
</dbReference>
<keyword evidence="8" id="KW-1208">Phospholipid metabolism</keyword>
<dbReference type="PANTHER" id="PTHR10739">
    <property type="entry name" value="CYTIDYLYLTRANSFERASE"/>
    <property type="match status" value="1"/>
</dbReference>
<keyword evidence="7" id="KW-0594">Phospholipid biosynthesis</keyword>
<dbReference type="PANTHER" id="PTHR10739:SF13">
    <property type="entry name" value="CHOLINE-PHOSPHATE CYTIDYLYLTRANSFERASE"/>
    <property type="match status" value="1"/>
</dbReference>
<evidence type="ECO:0000256" key="7">
    <source>
        <dbReference type="ARBA" id="ARBA00023209"/>
    </source>
</evidence>
<dbReference type="EMBL" id="CADEPM010000003">
    <property type="protein sequence ID" value="CAB3403389.1"/>
    <property type="molecule type" value="Genomic_DNA"/>
</dbReference>
<keyword evidence="4" id="KW-0808">Transferase</keyword>
<dbReference type="InterPro" id="IPR004821">
    <property type="entry name" value="Cyt_trans-like"/>
</dbReference>
<evidence type="ECO:0000313" key="13">
    <source>
        <dbReference type="Proteomes" id="UP000494206"/>
    </source>
</evidence>
<dbReference type="SUPFAM" id="SSF52374">
    <property type="entry name" value="Nucleotidylyl transferase"/>
    <property type="match status" value="1"/>
</dbReference>
<evidence type="ECO:0000256" key="9">
    <source>
        <dbReference type="ARBA" id="ARBA00025706"/>
    </source>
</evidence>
<keyword evidence="13" id="KW-1185">Reference proteome</keyword>
<comment type="similarity">
    <text evidence="2">Belongs to the cytidylyltransferase family.</text>
</comment>
<evidence type="ECO:0000256" key="4">
    <source>
        <dbReference type="ARBA" id="ARBA00022679"/>
    </source>
</evidence>
<comment type="caution">
    <text evidence="12">The sequence shown here is derived from an EMBL/GenBank/DDBJ whole genome shotgun (WGS) entry which is preliminary data.</text>
</comment>
<evidence type="ECO:0000256" key="8">
    <source>
        <dbReference type="ARBA" id="ARBA00023264"/>
    </source>
</evidence>
<evidence type="ECO:0000313" key="12">
    <source>
        <dbReference type="EMBL" id="CAB3403389.1"/>
    </source>
</evidence>
<keyword evidence="3" id="KW-0444">Lipid biosynthesis</keyword>
<name>A0A8S1EV29_9PELO</name>
<evidence type="ECO:0000256" key="2">
    <source>
        <dbReference type="ARBA" id="ARBA00010101"/>
    </source>
</evidence>
<organism evidence="12 13">
    <name type="scientific">Caenorhabditis bovis</name>
    <dbReference type="NCBI Taxonomy" id="2654633"/>
    <lineage>
        <taxon>Eukaryota</taxon>
        <taxon>Metazoa</taxon>
        <taxon>Ecdysozoa</taxon>
        <taxon>Nematoda</taxon>
        <taxon>Chromadorea</taxon>
        <taxon>Rhabditida</taxon>
        <taxon>Rhabditina</taxon>
        <taxon>Rhabditomorpha</taxon>
        <taxon>Rhabditoidea</taxon>
        <taxon>Rhabditidae</taxon>
        <taxon>Peloderinae</taxon>
        <taxon>Caenorhabditis</taxon>
    </lineage>
</organism>
<proteinExistence type="inferred from homology"/>
<reference evidence="12 13" key="1">
    <citation type="submission" date="2020-04" db="EMBL/GenBank/DDBJ databases">
        <authorList>
            <person name="Laetsch R D."/>
            <person name="Stevens L."/>
            <person name="Kumar S."/>
            <person name="Blaxter L. M."/>
        </authorList>
    </citation>
    <scope>NUCLEOTIDE SEQUENCE [LARGE SCALE GENOMIC DNA]</scope>
</reference>
<dbReference type="Pfam" id="PF01467">
    <property type="entry name" value="CTP_transf_like"/>
    <property type="match status" value="1"/>
</dbReference>
<evidence type="ECO:0000259" key="11">
    <source>
        <dbReference type="Pfam" id="PF01467"/>
    </source>
</evidence>
<evidence type="ECO:0000256" key="10">
    <source>
        <dbReference type="ARBA" id="ARBA00026101"/>
    </source>
</evidence>
<protein>
    <recommendedName>
        <fullName evidence="10">choline-phosphate cytidylyltransferase</fullName>
        <ecNumber evidence="10">2.7.7.15</ecNumber>
    </recommendedName>
</protein>
<dbReference type="InterPro" id="IPR014729">
    <property type="entry name" value="Rossmann-like_a/b/a_fold"/>
</dbReference>
<sequence>MTNVRIPFDQRQALDLAGGTPAPFSDDPAIVAERETIDYSKRITMEMAKNDEAGRPIRIYADGVYDLFHHGHANQLRQAKSMFPRVYLIAGVCGDEGTHVNKGRTVVPEEERFEAVRHCRYVDEVYRNSPFQIGLDFVKELKIDFVAHDALPYACQGEDDVYAPFKEAGMFLETKRTDGVSTSDVVCRIVKDYDVYVRRNLQRGYTPKELNVGFLAARKYEIENAMDSVRDTLSSWKSNSDTFIRKFLSTFQNDGKMSKACKILELTFTVIIPIKRNGGAMFAHAA</sequence>
<dbReference type="FunFam" id="3.40.50.620:FF:000016">
    <property type="entry name" value="Putative choline-phosphate cytidylyltransferase B"/>
    <property type="match status" value="1"/>
</dbReference>
<keyword evidence="5" id="KW-0548">Nucleotidyltransferase</keyword>
<dbReference type="NCBIfam" id="TIGR00125">
    <property type="entry name" value="cyt_tran_rel"/>
    <property type="match status" value="1"/>
</dbReference>
<feature type="domain" description="Cytidyltransferase-like" evidence="11">
    <location>
        <begin position="60"/>
        <end position="187"/>
    </location>
</feature>
<gene>
    <name evidence="12" type="ORF">CBOVIS_LOCUS5875</name>
</gene>
<dbReference type="InterPro" id="IPR041723">
    <property type="entry name" value="CCT"/>
</dbReference>
<dbReference type="EC" id="2.7.7.15" evidence="10"/>
<dbReference type="GO" id="GO:0031210">
    <property type="term" value="F:phosphatidylcholine binding"/>
    <property type="evidence" value="ECO:0007669"/>
    <property type="project" value="TreeGrafter"/>
</dbReference>
<comment type="pathway">
    <text evidence="1">Lipid metabolism.</text>
</comment>
<evidence type="ECO:0000256" key="6">
    <source>
        <dbReference type="ARBA" id="ARBA00023098"/>
    </source>
</evidence>
<evidence type="ECO:0000256" key="1">
    <source>
        <dbReference type="ARBA" id="ARBA00005189"/>
    </source>
</evidence>
<evidence type="ECO:0000256" key="3">
    <source>
        <dbReference type="ARBA" id="ARBA00022516"/>
    </source>
</evidence>
<dbReference type="OrthoDB" id="17102at2759"/>
<evidence type="ECO:0000256" key="5">
    <source>
        <dbReference type="ARBA" id="ARBA00022695"/>
    </source>
</evidence>
<comment type="pathway">
    <text evidence="9">Phospholipid metabolism; phosphatidylcholine biosynthesis; phosphatidylcholine from phosphocholine: step 1/2.</text>
</comment>
<dbReference type="AlphaFoldDB" id="A0A8S1EV29"/>